<dbReference type="PANTHER" id="PTHR22617">
    <property type="entry name" value="CHEMOTAXIS SENSOR HISTIDINE KINASE-RELATED"/>
    <property type="match status" value="1"/>
</dbReference>
<dbReference type="InterPro" id="IPR002545">
    <property type="entry name" value="CheW-lke_dom"/>
</dbReference>
<dbReference type="CDD" id="cd00732">
    <property type="entry name" value="CheW"/>
    <property type="match status" value="1"/>
</dbReference>
<protein>
    <submittedName>
        <fullName evidence="2">Chemotaxis protein CheW</fullName>
    </submittedName>
</protein>
<dbReference type="Proteomes" id="UP001595896">
    <property type="component" value="Unassembled WGS sequence"/>
</dbReference>
<accession>A0ABV9NTI2</accession>
<feature type="domain" description="CheW-like" evidence="1">
    <location>
        <begin position="8"/>
        <end position="148"/>
    </location>
</feature>
<gene>
    <name evidence="2" type="ORF">ACFO4L_03410</name>
</gene>
<dbReference type="EMBL" id="JBHSGK010000003">
    <property type="protein sequence ID" value="MFC4735626.1"/>
    <property type="molecule type" value="Genomic_DNA"/>
</dbReference>
<dbReference type="InterPro" id="IPR039315">
    <property type="entry name" value="CheW"/>
</dbReference>
<sequence length="160" mass="18030">MESTAAGNIKLIVFQLQDEEYGAEVEKVRSIERMQHVTRVPGTPDFVEGVMNLRGVVTPIIDLRRRFNMADRETTDATRIIIVQVGEMEVGLIVDAANDVIDIERDSMEAAPESSGTADDTCIRGVIKLENRLLILLHLEKVLDEEALLMIENMEEHREL</sequence>
<keyword evidence="3" id="KW-1185">Reference proteome</keyword>
<organism evidence="2 3">
    <name type="scientific">Bacillus daqingensis</name>
    <dbReference type="NCBI Taxonomy" id="872396"/>
    <lineage>
        <taxon>Bacteria</taxon>
        <taxon>Bacillati</taxon>
        <taxon>Bacillota</taxon>
        <taxon>Bacilli</taxon>
        <taxon>Bacillales</taxon>
        <taxon>Bacillaceae</taxon>
        <taxon>Bacillus</taxon>
    </lineage>
</organism>
<reference evidence="3" key="1">
    <citation type="journal article" date="2019" name="Int. J. Syst. Evol. Microbiol.">
        <title>The Global Catalogue of Microorganisms (GCM) 10K type strain sequencing project: providing services to taxonomists for standard genome sequencing and annotation.</title>
        <authorList>
            <consortium name="The Broad Institute Genomics Platform"/>
            <consortium name="The Broad Institute Genome Sequencing Center for Infectious Disease"/>
            <person name="Wu L."/>
            <person name="Ma J."/>
        </authorList>
    </citation>
    <scope>NUCLEOTIDE SEQUENCE [LARGE SCALE GENOMIC DNA]</scope>
    <source>
        <strain evidence="3">JCM 12165</strain>
    </source>
</reference>
<dbReference type="PROSITE" id="PS50851">
    <property type="entry name" value="CHEW"/>
    <property type="match status" value="1"/>
</dbReference>
<dbReference type="RefSeq" id="WP_377908250.1">
    <property type="nucleotide sequence ID" value="NZ_JBHSGK010000003.1"/>
</dbReference>
<dbReference type="InterPro" id="IPR036061">
    <property type="entry name" value="CheW-like_dom_sf"/>
</dbReference>
<dbReference type="PANTHER" id="PTHR22617:SF23">
    <property type="entry name" value="CHEMOTAXIS PROTEIN CHEW"/>
    <property type="match status" value="1"/>
</dbReference>
<evidence type="ECO:0000313" key="3">
    <source>
        <dbReference type="Proteomes" id="UP001595896"/>
    </source>
</evidence>
<dbReference type="Gene3D" id="2.40.50.180">
    <property type="entry name" value="CheA-289, Domain 4"/>
    <property type="match status" value="1"/>
</dbReference>
<proteinExistence type="predicted"/>
<dbReference type="SMART" id="SM00260">
    <property type="entry name" value="CheW"/>
    <property type="match status" value="1"/>
</dbReference>
<comment type="caution">
    <text evidence="2">The sequence shown here is derived from an EMBL/GenBank/DDBJ whole genome shotgun (WGS) entry which is preliminary data.</text>
</comment>
<evidence type="ECO:0000259" key="1">
    <source>
        <dbReference type="PROSITE" id="PS50851"/>
    </source>
</evidence>
<dbReference type="Pfam" id="PF01584">
    <property type="entry name" value="CheW"/>
    <property type="match status" value="1"/>
</dbReference>
<evidence type="ECO:0000313" key="2">
    <source>
        <dbReference type="EMBL" id="MFC4735626.1"/>
    </source>
</evidence>
<dbReference type="Gene3D" id="2.30.30.40">
    <property type="entry name" value="SH3 Domains"/>
    <property type="match status" value="1"/>
</dbReference>
<dbReference type="SUPFAM" id="SSF50341">
    <property type="entry name" value="CheW-like"/>
    <property type="match status" value="1"/>
</dbReference>
<name>A0ABV9NTI2_9BACI</name>